<keyword evidence="3" id="KW-1185">Reference proteome</keyword>
<keyword evidence="1" id="KW-0812">Transmembrane</keyword>
<feature type="transmembrane region" description="Helical" evidence="1">
    <location>
        <begin position="79"/>
        <end position="98"/>
    </location>
</feature>
<reference evidence="2 3" key="1">
    <citation type="submission" date="2024-02" db="EMBL/GenBank/DDBJ databases">
        <title>Bacteria isolated from the canopy kelp, Nereocystis luetkeana.</title>
        <authorList>
            <person name="Pfister C.A."/>
            <person name="Younker I.T."/>
            <person name="Light S.H."/>
        </authorList>
    </citation>
    <scope>NUCLEOTIDE SEQUENCE [LARGE SCALE GENOMIC DNA]</scope>
    <source>
        <strain evidence="2 3">TI.1.15</strain>
    </source>
</reference>
<feature type="transmembrane region" description="Helical" evidence="1">
    <location>
        <begin position="244"/>
        <end position="262"/>
    </location>
</feature>
<sequence length="435" mass="50818">MIFIVCLVVCLSFFGIVNLAFRKLKLNLVGKGAHPIGLFIILQIFIFSFPGVIAVSFLSYDSFRYEVIEDIKKFEIGIWYLYSIIVILFFLFLFIYFFKVKSFKPKLGIIDKHFDYVLLSKVMVLLALAFLILKIYFQGETPLLLLFKGQPVEAYLLRVEMQRNSSSIRVPYIDTFIELLFVYQFLFVVYLSFIGVRLKFLLKGISFFIALYALTYDLQKAPFAILLLVVSFMALSIRGNFSQFLRLLFLVAITLFGFYFFIMDMDTTIILERILERAFLAQNQGFYHIINSIEPNEKYLFHGFYMINKFGVYPERADVDIIPLIYGSNTDIVNSNSYFLGQAWSMFGYWGLVFSPIIVSISVFAYIKLFDVLIASFPVVFIPYAFYILPSMQLNQSLSYFLWGRQFVLDFISIAVVYFFVLFLYYSVRLCKRVN</sequence>
<gene>
    <name evidence="2" type="ORF">V8Z71_13525</name>
</gene>
<feature type="transmembrane region" description="Helical" evidence="1">
    <location>
        <begin position="176"/>
        <end position="198"/>
    </location>
</feature>
<evidence type="ECO:0000313" key="2">
    <source>
        <dbReference type="EMBL" id="MEL0609337.1"/>
    </source>
</evidence>
<feature type="transmembrane region" description="Helical" evidence="1">
    <location>
        <begin position="218"/>
        <end position="237"/>
    </location>
</feature>
<proteinExistence type="predicted"/>
<protein>
    <recommendedName>
        <fullName evidence="4">Oligosaccharide repeat unit polymerase</fullName>
    </recommendedName>
</protein>
<feature type="transmembrane region" description="Helical" evidence="1">
    <location>
        <begin position="118"/>
        <end position="137"/>
    </location>
</feature>
<feature type="transmembrane region" description="Helical" evidence="1">
    <location>
        <begin position="372"/>
        <end position="389"/>
    </location>
</feature>
<organism evidence="2 3">
    <name type="scientific">Vibrio echinoideorum</name>
    <dbReference type="NCBI Taxonomy" id="2100116"/>
    <lineage>
        <taxon>Bacteria</taxon>
        <taxon>Pseudomonadati</taxon>
        <taxon>Pseudomonadota</taxon>
        <taxon>Gammaproteobacteria</taxon>
        <taxon>Vibrionales</taxon>
        <taxon>Vibrionaceae</taxon>
        <taxon>Vibrio</taxon>
    </lineage>
</organism>
<keyword evidence="1" id="KW-0472">Membrane</keyword>
<name>A0ABU9FT20_9VIBR</name>
<feature type="transmembrane region" description="Helical" evidence="1">
    <location>
        <begin position="347"/>
        <end position="367"/>
    </location>
</feature>
<evidence type="ECO:0000256" key="1">
    <source>
        <dbReference type="SAM" id="Phobius"/>
    </source>
</evidence>
<accession>A0ABU9FT20</accession>
<dbReference type="EMBL" id="JBANDX010000010">
    <property type="protein sequence ID" value="MEL0609337.1"/>
    <property type="molecule type" value="Genomic_DNA"/>
</dbReference>
<evidence type="ECO:0008006" key="4">
    <source>
        <dbReference type="Google" id="ProtNLM"/>
    </source>
</evidence>
<feature type="transmembrane region" description="Helical" evidence="1">
    <location>
        <begin position="409"/>
        <end position="428"/>
    </location>
</feature>
<keyword evidence="1" id="KW-1133">Transmembrane helix</keyword>
<dbReference type="Proteomes" id="UP001377160">
    <property type="component" value="Unassembled WGS sequence"/>
</dbReference>
<dbReference type="RefSeq" id="WP_341635345.1">
    <property type="nucleotide sequence ID" value="NZ_JBANDX010000010.1"/>
</dbReference>
<comment type="caution">
    <text evidence="2">The sequence shown here is derived from an EMBL/GenBank/DDBJ whole genome shotgun (WGS) entry which is preliminary data.</text>
</comment>
<evidence type="ECO:0000313" key="3">
    <source>
        <dbReference type="Proteomes" id="UP001377160"/>
    </source>
</evidence>
<feature type="transmembrane region" description="Helical" evidence="1">
    <location>
        <begin position="35"/>
        <end position="58"/>
    </location>
</feature>